<feature type="region of interest" description="Disordered" evidence="1">
    <location>
        <begin position="439"/>
        <end position="458"/>
    </location>
</feature>
<dbReference type="Proteomes" id="UP001526337">
    <property type="component" value="Unassembled WGS sequence"/>
</dbReference>
<evidence type="ECO:0000313" key="2">
    <source>
        <dbReference type="EMBL" id="MCW4589795.1"/>
    </source>
</evidence>
<evidence type="ECO:0000256" key="1">
    <source>
        <dbReference type="SAM" id="MobiDB-lite"/>
    </source>
</evidence>
<sequence length="857" mass="88610">MSFNALEDVATQTQTHKSLFIGDTTGLNPNSVVGQMVDIALSASQASGKDSGKLAALDGAQAAMTGVSTGVMASMKGGITQVKSLSSLFEEGKTPKGNIDLIAVQSNIGFDLEKSSMTLTTGTVQGSTAAAGNTLAVTATGGVPTDSQSGNIVATASQLSGQDVTLTAPGQVALQAGYDTTHEVASSKSIEASVGASASIGTKGAGVSIEGEFGASKTNTNAASSTAVDSTVSGTDNVTIANATGTTTLNGAEISGGSIDVATKDLTITTAQDTSGYNSKTTGIDASFSVPVWGAGDIGGSASFSHTTVKDSYASTEATQSGLYAGSGGLDVTASGTTTLNGGVIESTAVAALNQLSTGTLVANDTADHADATVKTMGYQANVMNPEGATTDGRTGSSATAIGAGMAANAGGLLGAATRKDASSVTQSAIGSNVQIAAGSTSGDLSRSPSTSSHPLTNTFDAQQMQNELQVQQVGSQVVGQVGDMVSTGLESVDKKAFGEGGVGRAGLEAAGNAVGATLGRGNVLGEAVGVAWSRALYKLTDPIAVSMANSLFLDDPDAQKTFVGVLTNSPASGEGALGGMIGGATAVGKKRAGTARINGNKNAVPVIVLRALWGYKMSVFKNDILALCREAIEGYDGWEFVSDQFRNKSLKHTTLVVEPGLRFDRVGPLGEVMPFPVLFLDNKKTMRLYKKILGTSVHTSRVTFSDIRGSLNMLPEFLQSTPRFIQNRAMFIEAGGSDKPYWRDANEFKDVIKRIFLQGVAFFESHYNFNSEKDMLEELPARYAVTASGGYKEYEQERGVMLCIVRCILGDFEFVKRYRSDEYKTVFPKMTEDLDKIIACLPQMKKSWQEKGCVSV</sequence>
<comment type="caution">
    <text evidence="2">The sequence shown here is derived from an EMBL/GenBank/DDBJ whole genome shotgun (WGS) entry which is preliminary data.</text>
</comment>
<keyword evidence="3" id="KW-1185">Reference proteome</keyword>
<proteinExistence type="predicted"/>
<dbReference type="Pfam" id="PF13332">
    <property type="entry name" value="Fil_haemagg_2"/>
    <property type="match status" value="1"/>
</dbReference>
<dbReference type="RefSeq" id="WP_265176036.1">
    <property type="nucleotide sequence ID" value="NZ_JABJWD010000087.1"/>
</dbReference>
<organism evidence="2 3">
    <name type="scientific">Gluconacetobacter entanii</name>
    <dbReference type="NCBI Taxonomy" id="108528"/>
    <lineage>
        <taxon>Bacteria</taxon>
        <taxon>Pseudomonadati</taxon>
        <taxon>Pseudomonadota</taxon>
        <taxon>Alphaproteobacteria</taxon>
        <taxon>Acetobacterales</taxon>
        <taxon>Acetobacteraceae</taxon>
        <taxon>Gluconacetobacter</taxon>
    </lineage>
</organism>
<gene>
    <name evidence="2" type="ORF">NO263_04280</name>
</gene>
<reference evidence="2 3" key="1">
    <citation type="submission" date="2022-07" db="EMBL/GenBank/DDBJ databases">
        <title>Genome stability of Gluconacetobacter entanii AV429.</title>
        <authorList>
            <person name="Trcek J."/>
            <person name="Cepec E."/>
        </authorList>
    </citation>
    <scope>NUCLEOTIDE SEQUENCE [LARGE SCALE GENOMIC DNA]</scope>
    <source>
        <strain evidence="2 3">AV429_2022</strain>
    </source>
</reference>
<name>A0ABT3K328_9PROT</name>
<dbReference type="InterPro" id="IPR025157">
    <property type="entry name" value="Hemagglutinin_rpt"/>
</dbReference>
<dbReference type="EMBL" id="JANGSQ010000088">
    <property type="protein sequence ID" value="MCW4589795.1"/>
    <property type="molecule type" value="Genomic_DNA"/>
</dbReference>
<protein>
    <submittedName>
        <fullName evidence="2">Hemagglutinin repeat-containing protein</fullName>
    </submittedName>
</protein>
<accession>A0ABT3K328</accession>
<evidence type="ECO:0000313" key="3">
    <source>
        <dbReference type="Proteomes" id="UP001526337"/>
    </source>
</evidence>